<dbReference type="EMBL" id="JBHPBY010000126">
    <property type="protein sequence ID" value="MFC1850810.1"/>
    <property type="molecule type" value="Genomic_DNA"/>
</dbReference>
<reference evidence="1 2" key="1">
    <citation type="submission" date="2024-09" db="EMBL/GenBank/DDBJ databases">
        <title>Laminarin stimulates single cell rates of sulfate reduction while oxygen inhibits transcriptomic activity in coastal marine sediment.</title>
        <authorList>
            <person name="Lindsay M."/>
            <person name="Orcutt B."/>
            <person name="Emerson D."/>
            <person name="Stepanauskas R."/>
            <person name="D'Angelo T."/>
        </authorList>
    </citation>
    <scope>NUCLEOTIDE SEQUENCE [LARGE SCALE GENOMIC DNA]</scope>
    <source>
        <strain evidence="1">SAG AM-311-K15</strain>
    </source>
</reference>
<organism evidence="1 2">
    <name type="scientific">candidate division CSSED10-310 bacterium</name>
    <dbReference type="NCBI Taxonomy" id="2855610"/>
    <lineage>
        <taxon>Bacteria</taxon>
        <taxon>Bacteria division CSSED10-310</taxon>
    </lineage>
</organism>
<comment type="caution">
    <text evidence="1">The sequence shown here is derived from an EMBL/GenBank/DDBJ whole genome shotgun (WGS) entry which is preliminary data.</text>
</comment>
<gene>
    <name evidence="1" type="ORF">ACFL27_11505</name>
</gene>
<evidence type="ECO:0000313" key="1">
    <source>
        <dbReference type="EMBL" id="MFC1850810.1"/>
    </source>
</evidence>
<dbReference type="Proteomes" id="UP001594351">
    <property type="component" value="Unassembled WGS sequence"/>
</dbReference>
<proteinExistence type="predicted"/>
<keyword evidence="2" id="KW-1185">Reference proteome</keyword>
<name>A0ABV6YX99_UNCC1</name>
<protein>
    <submittedName>
        <fullName evidence="1">Uncharacterized protein</fullName>
    </submittedName>
</protein>
<accession>A0ABV6YX99</accession>
<sequence>MRPFKADMALTRISYKHRTIVEETTAYLKFQLVFPQHFDFTAPQRRAIEVKFDHKLNQAVSDLPDPFIRPPITTKDIHYIYHKPNLYLFGDRIFPIDIPFPVLYAFLSNLDWGDKLMAGFFGIEKEDPDFFFTHWPGFRGSIEIRRPADKILHWYTKGKLIGLYTVESNMFCIFQHWDKDRTVAYFWDQGCFPMSQFTARAVEKILFLIKYPAASTIEIVVSRIEKFILSITASQAAREETWAKLTAEQKAEIYRIAENYNFQLDDDPG</sequence>
<evidence type="ECO:0000313" key="2">
    <source>
        <dbReference type="Proteomes" id="UP001594351"/>
    </source>
</evidence>